<dbReference type="OrthoDB" id="3069231at2759"/>
<proteinExistence type="predicted"/>
<reference evidence="1 2" key="1">
    <citation type="journal article" date="2018" name="Evol. Lett.">
        <title>Horizontal gene cluster transfer increased hallucinogenic mushroom diversity.</title>
        <authorList>
            <person name="Reynolds H.T."/>
            <person name="Vijayakumar V."/>
            <person name="Gluck-Thaler E."/>
            <person name="Korotkin H.B."/>
            <person name="Matheny P.B."/>
            <person name="Slot J.C."/>
        </authorList>
    </citation>
    <scope>NUCLEOTIDE SEQUENCE [LARGE SCALE GENOMIC DNA]</scope>
    <source>
        <strain evidence="1 2">SRW20</strain>
    </source>
</reference>
<evidence type="ECO:0000313" key="2">
    <source>
        <dbReference type="Proteomes" id="UP000284706"/>
    </source>
</evidence>
<dbReference type="EMBL" id="NHYE01005497">
    <property type="protein sequence ID" value="PPQ71567.1"/>
    <property type="molecule type" value="Genomic_DNA"/>
</dbReference>
<gene>
    <name evidence="1" type="ORF">CVT26_010424</name>
</gene>
<dbReference type="AlphaFoldDB" id="A0A409VZ78"/>
<dbReference type="SUPFAM" id="SSF81383">
    <property type="entry name" value="F-box domain"/>
    <property type="match status" value="1"/>
</dbReference>
<accession>A0A409VZ78</accession>
<dbReference type="InParanoid" id="A0A409VZ78"/>
<dbReference type="InterPro" id="IPR036047">
    <property type="entry name" value="F-box-like_dom_sf"/>
</dbReference>
<evidence type="ECO:0008006" key="3">
    <source>
        <dbReference type="Google" id="ProtNLM"/>
    </source>
</evidence>
<comment type="caution">
    <text evidence="1">The sequence shown here is derived from an EMBL/GenBank/DDBJ whole genome shotgun (WGS) entry which is preliminary data.</text>
</comment>
<evidence type="ECO:0000313" key="1">
    <source>
        <dbReference type="EMBL" id="PPQ71567.1"/>
    </source>
</evidence>
<keyword evidence="2" id="KW-1185">Reference proteome</keyword>
<dbReference type="Proteomes" id="UP000284706">
    <property type="component" value="Unassembled WGS sequence"/>
</dbReference>
<organism evidence="1 2">
    <name type="scientific">Gymnopilus dilepis</name>
    <dbReference type="NCBI Taxonomy" id="231916"/>
    <lineage>
        <taxon>Eukaryota</taxon>
        <taxon>Fungi</taxon>
        <taxon>Dikarya</taxon>
        <taxon>Basidiomycota</taxon>
        <taxon>Agaricomycotina</taxon>
        <taxon>Agaricomycetes</taxon>
        <taxon>Agaricomycetidae</taxon>
        <taxon>Agaricales</taxon>
        <taxon>Agaricineae</taxon>
        <taxon>Hymenogastraceae</taxon>
        <taxon>Gymnopilus</taxon>
    </lineage>
</organism>
<sequence>MLRLPPELQDEIISLLQYDKKSLSTCALVCRTLLPLCQKYLYAGVTIESTTRPNALSSIQFQQILSKWTYLLGAVQYIEIIDTEFSSIRGETPEWLSRDRALARCLPQLHSLKGLSIRYRQDQWQNWEGLSEGLLRAIIERLSSPSLAYLHIQNVPLALLRFCPNIKYLSVRVAGHSTSALNSNIVLFMPIPPIFQPPGGICSPESLRIVVGSRPSPSGPTSWFLGLKANGISFQKLKNFHARVYGSLDQHGIIQSILEDCANTLEEFVFDPSIETSWEPFSAGRLELGIMKRLRTLAVRLDIVFQSADQPNLGNWSESMPWFVGLLKTFASAGRHPLEVLKIRVNHAIEDGQYNAEPWVEMASFLGNNETFPLFRNLKLQFCSFSGQEKGIAAFSRLASDLASRLEGVRVHAVFLEDGALKSLCLCRLKDVNL</sequence>
<name>A0A409VZ78_9AGAR</name>
<protein>
    <recommendedName>
        <fullName evidence="3">F-box domain-containing protein</fullName>
    </recommendedName>
</protein>